<evidence type="ECO:0000256" key="1">
    <source>
        <dbReference type="ARBA" id="ARBA00022679"/>
    </source>
</evidence>
<dbReference type="SUPFAM" id="SSF55874">
    <property type="entry name" value="ATPase domain of HSP90 chaperone/DNA topoisomerase II/histidine kinase"/>
    <property type="match status" value="1"/>
</dbReference>
<keyword evidence="1" id="KW-0808">Transferase</keyword>
<gene>
    <name evidence="4" type="ORF">B1A_01820</name>
</gene>
<proteinExistence type="predicted"/>
<evidence type="ECO:0000259" key="3">
    <source>
        <dbReference type="PROSITE" id="PS50109"/>
    </source>
</evidence>
<dbReference type="Pfam" id="PF02518">
    <property type="entry name" value="HATPase_c"/>
    <property type="match status" value="1"/>
</dbReference>
<organism evidence="4">
    <name type="scientific">mine drainage metagenome</name>
    <dbReference type="NCBI Taxonomy" id="410659"/>
    <lineage>
        <taxon>unclassified sequences</taxon>
        <taxon>metagenomes</taxon>
        <taxon>ecological metagenomes</taxon>
    </lineage>
</organism>
<evidence type="ECO:0000256" key="2">
    <source>
        <dbReference type="ARBA" id="ARBA00022777"/>
    </source>
</evidence>
<protein>
    <submittedName>
        <fullName evidence="4">ATP-binding region, ATPase-like domain protein</fullName>
    </submittedName>
</protein>
<keyword evidence="4" id="KW-0067">ATP-binding</keyword>
<dbReference type="InterPro" id="IPR036890">
    <property type="entry name" value="HATPase_C_sf"/>
</dbReference>
<sequence length="158" mass="17641">MVEKTLVQVRQSIYDLWPAELLERQFLGQLRDHLADLAGPPLELEWEARGHFADLSREARHTFQSVAREALSNVARHAQARHVKVVLDASCDPVRLRVSDDGSGLQEDQMKPQFGIRGMRARLATLGGRLQLMSEPGTGTTLEAAVPRHRAFSDASHL</sequence>
<dbReference type="InterPro" id="IPR005467">
    <property type="entry name" value="His_kinase_dom"/>
</dbReference>
<evidence type="ECO:0000313" key="4">
    <source>
        <dbReference type="EMBL" id="EQD79277.1"/>
    </source>
</evidence>
<dbReference type="PANTHER" id="PTHR24421">
    <property type="entry name" value="NITRATE/NITRITE SENSOR PROTEIN NARX-RELATED"/>
    <property type="match status" value="1"/>
</dbReference>
<reference evidence="4" key="2">
    <citation type="journal article" date="2014" name="ISME J.">
        <title>Microbial stratification in low pH oxic and suboxic macroscopic growths along an acid mine drainage.</title>
        <authorList>
            <person name="Mendez-Garcia C."/>
            <person name="Mesa V."/>
            <person name="Sprenger R.R."/>
            <person name="Richter M."/>
            <person name="Diez M.S."/>
            <person name="Solano J."/>
            <person name="Bargiela R."/>
            <person name="Golyshina O.V."/>
            <person name="Manteca A."/>
            <person name="Ramos J.L."/>
            <person name="Gallego J.R."/>
            <person name="Llorente I."/>
            <person name="Martins Dos Santos V.A."/>
            <person name="Jensen O.N."/>
            <person name="Pelaez A.I."/>
            <person name="Sanchez J."/>
            <person name="Ferrer M."/>
        </authorList>
    </citation>
    <scope>NUCLEOTIDE SEQUENCE</scope>
</reference>
<dbReference type="InterPro" id="IPR003594">
    <property type="entry name" value="HATPase_dom"/>
</dbReference>
<dbReference type="Gene3D" id="3.30.565.10">
    <property type="entry name" value="Histidine kinase-like ATPase, C-terminal domain"/>
    <property type="match status" value="1"/>
</dbReference>
<dbReference type="AlphaFoldDB" id="T1CAT3"/>
<dbReference type="GO" id="GO:0000160">
    <property type="term" value="P:phosphorelay signal transduction system"/>
    <property type="evidence" value="ECO:0007669"/>
    <property type="project" value="UniProtKB-KW"/>
</dbReference>
<dbReference type="EMBL" id="AUZX01001370">
    <property type="protein sequence ID" value="EQD79277.1"/>
    <property type="molecule type" value="Genomic_DNA"/>
</dbReference>
<accession>T1CAT3</accession>
<dbReference type="PROSITE" id="PS50109">
    <property type="entry name" value="HIS_KIN"/>
    <property type="match status" value="1"/>
</dbReference>
<keyword evidence="4" id="KW-0547">Nucleotide-binding</keyword>
<dbReference type="GO" id="GO:0016301">
    <property type="term" value="F:kinase activity"/>
    <property type="evidence" value="ECO:0007669"/>
    <property type="project" value="UniProtKB-KW"/>
</dbReference>
<comment type="caution">
    <text evidence="4">The sequence shown here is derived from an EMBL/GenBank/DDBJ whole genome shotgun (WGS) entry which is preliminary data.</text>
</comment>
<dbReference type="GO" id="GO:0005524">
    <property type="term" value="F:ATP binding"/>
    <property type="evidence" value="ECO:0007669"/>
    <property type="project" value="UniProtKB-KW"/>
</dbReference>
<keyword evidence="2" id="KW-0418">Kinase</keyword>
<dbReference type="CDD" id="cd16917">
    <property type="entry name" value="HATPase_UhpB-NarQ-NarX-like"/>
    <property type="match status" value="1"/>
</dbReference>
<dbReference type="PANTHER" id="PTHR24421:SF61">
    <property type="entry name" value="OXYGEN SENSOR HISTIDINE KINASE NREB"/>
    <property type="match status" value="1"/>
</dbReference>
<feature type="domain" description="Histidine kinase" evidence="3">
    <location>
        <begin position="63"/>
        <end position="150"/>
    </location>
</feature>
<reference evidence="4" key="1">
    <citation type="submission" date="2013-08" db="EMBL/GenBank/DDBJ databases">
        <authorList>
            <person name="Mendez C."/>
            <person name="Richter M."/>
            <person name="Ferrer M."/>
            <person name="Sanchez J."/>
        </authorList>
    </citation>
    <scope>NUCLEOTIDE SEQUENCE</scope>
</reference>
<name>T1CAT3_9ZZZZ</name>
<dbReference type="InterPro" id="IPR050482">
    <property type="entry name" value="Sensor_HK_TwoCompSys"/>
</dbReference>